<dbReference type="GO" id="GO:0006633">
    <property type="term" value="P:fatty acid biosynthetic process"/>
    <property type="evidence" value="ECO:0007669"/>
    <property type="project" value="UniProtKB-KW"/>
</dbReference>
<comment type="catalytic activity">
    <reaction evidence="8">
        <text>N(6)-biotinyl-L-lysyl-[protein] + hydrogencarbonate + ATP = N(6)-carboxybiotinyl-L-lysyl-[protein] + ADP + phosphate + H(+)</text>
        <dbReference type="Rhea" id="RHEA:13501"/>
        <dbReference type="Rhea" id="RHEA-COMP:10505"/>
        <dbReference type="Rhea" id="RHEA-COMP:10506"/>
        <dbReference type="ChEBI" id="CHEBI:15378"/>
        <dbReference type="ChEBI" id="CHEBI:17544"/>
        <dbReference type="ChEBI" id="CHEBI:30616"/>
        <dbReference type="ChEBI" id="CHEBI:43474"/>
        <dbReference type="ChEBI" id="CHEBI:83144"/>
        <dbReference type="ChEBI" id="CHEBI:83145"/>
        <dbReference type="ChEBI" id="CHEBI:456216"/>
        <dbReference type="EC" id="6.3.4.14"/>
    </reaction>
    <physiologicalReaction direction="left-to-right" evidence="8">
        <dbReference type="Rhea" id="RHEA:13502"/>
    </physiologicalReaction>
</comment>
<dbReference type="PROSITE" id="PS50968">
    <property type="entry name" value="BIOTINYL_LIPOYL"/>
    <property type="match status" value="1"/>
</dbReference>
<evidence type="ECO:0000256" key="5">
    <source>
        <dbReference type="ARBA" id="ARBA00023098"/>
    </source>
</evidence>
<dbReference type="GO" id="GO:0004075">
    <property type="term" value="F:biotin carboxylase activity"/>
    <property type="evidence" value="ECO:0007669"/>
    <property type="project" value="UniProtKB-EC"/>
</dbReference>
<feature type="domain" description="Lipoyl-binding" evidence="10">
    <location>
        <begin position="81"/>
        <end position="157"/>
    </location>
</feature>
<evidence type="ECO:0000256" key="8">
    <source>
        <dbReference type="ARBA" id="ARBA00048501"/>
    </source>
</evidence>
<keyword evidence="12" id="KW-1185">Reference proteome</keyword>
<dbReference type="InterPro" id="IPR001882">
    <property type="entry name" value="Biotin_BS"/>
</dbReference>
<dbReference type="PRINTS" id="PR01071">
    <property type="entry name" value="ACOABIOTINCC"/>
</dbReference>
<comment type="caution">
    <text evidence="11">The sequence shown here is derived from an EMBL/GenBank/DDBJ whole genome shotgun (WGS) entry which is preliminary data.</text>
</comment>
<evidence type="ECO:0000256" key="9">
    <source>
        <dbReference type="RuleBase" id="RU364072"/>
    </source>
</evidence>
<evidence type="ECO:0000256" key="4">
    <source>
        <dbReference type="ARBA" id="ARBA00022832"/>
    </source>
</evidence>
<organism evidence="11 12">
    <name type="scientific">Nocardia bovistercoris</name>
    <dbReference type="NCBI Taxonomy" id="2785916"/>
    <lineage>
        <taxon>Bacteria</taxon>
        <taxon>Bacillati</taxon>
        <taxon>Actinomycetota</taxon>
        <taxon>Actinomycetes</taxon>
        <taxon>Mycobacteriales</taxon>
        <taxon>Nocardiaceae</taxon>
        <taxon>Nocardia</taxon>
    </lineage>
</organism>
<dbReference type="RefSeq" id="WP_198428191.1">
    <property type="nucleotide sequence ID" value="NZ_JADMLG010000002.1"/>
</dbReference>
<evidence type="ECO:0000256" key="6">
    <source>
        <dbReference type="ARBA" id="ARBA00023160"/>
    </source>
</evidence>
<keyword evidence="7 9" id="KW-0092">Biotin</keyword>
<evidence type="ECO:0000259" key="10">
    <source>
        <dbReference type="PROSITE" id="PS50968"/>
    </source>
</evidence>
<keyword evidence="6 9" id="KW-0275">Fatty acid biosynthesis</keyword>
<evidence type="ECO:0000256" key="1">
    <source>
        <dbReference type="ARBA" id="ARBA00005194"/>
    </source>
</evidence>
<comment type="pathway">
    <text evidence="1 9">Lipid metabolism; fatty acid biosynthesis.</text>
</comment>
<dbReference type="PANTHER" id="PTHR45266">
    <property type="entry name" value="OXALOACETATE DECARBOXYLASE ALPHA CHAIN"/>
    <property type="match status" value="1"/>
</dbReference>
<dbReference type="Pfam" id="PF00364">
    <property type="entry name" value="Biotin_lipoyl"/>
    <property type="match status" value="1"/>
</dbReference>
<evidence type="ECO:0000256" key="7">
    <source>
        <dbReference type="ARBA" id="ARBA00023267"/>
    </source>
</evidence>
<protein>
    <recommendedName>
        <fullName evidence="2 9">Biotin carboxyl carrier protein of acetyl-CoA carboxylase</fullName>
    </recommendedName>
</protein>
<dbReference type="GO" id="GO:0003989">
    <property type="term" value="F:acetyl-CoA carboxylase activity"/>
    <property type="evidence" value="ECO:0007669"/>
    <property type="project" value="InterPro"/>
</dbReference>
<dbReference type="SUPFAM" id="SSF51230">
    <property type="entry name" value="Single hybrid motif"/>
    <property type="match status" value="1"/>
</dbReference>
<dbReference type="InterPro" id="IPR011053">
    <property type="entry name" value="Single_hybrid_motif"/>
</dbReference>
<sequence>MNAFRPTTADHHGDDGSLTHLMREARSLVAGLDRQPRRIAVRAGDCTVEIEWPDTAESAGVAGHERIALAAPPSEAEQTDAFTVDSPLVGHFYRAVEPGAEPFVTPGQYVEQGEVVAIVEAMKLMNQITAPAAGRVIEVLPADGDVVEFGQRLIVFEPVEHAPMEIAS</sequence>
<dbReference type="AlphaFoldDB" id="A0A931I5Y7"/>
<dbReference type="InterPro" id="IPR000089">
    <property type="entry name" value="Biotin_lipoyl"/>
</dbReference>
<evidence type="ECO:0000256" key="3">
    <source>
        <dbReference type="ARBA" id="ARBA00022516"/>
    </source>
</evidence>
<reference evidence="11" key="1">
    <citation type="submission" date="2020-11" db="EMBL/GenBank/DDBJ databases">
        <title>Nocardia NEAU-351.nov., a novel actinomycete isolated from the cow dung.</title>
        <authorList>
            <person name="Zhang X."/>
        </authorList>
    </citation>
    <scope>NUCLEOTIDE SEQUENCE</scope>
    <source>
        <strain evidence="11">NEAU-351</strain>
    </source>
</reference>
<keyword evidence="5 9" id="KW-0443">Lipid metabolism</keyword>
<keyword evidence="3 9" id="KW-0444">Lipid biosynthesis</keyword>
<evidence type="ECO:0000256" key="2">
    <source>
        <dbReference type="ARBA" id="ARBA00017562"/>
    </source>
</evidence>
<gene>
    <name evidence="11" type="ORF">IT779_04160</name>
</gene>
<dbReference type="InterPro" id="IPR001249">
    <property type="entry name" value="AcCoA_biotinCC"/>
</dbReference>
<dbReference type="EMBL" id="JADMLG010000002">
    <property type="protein sequence ID" value="MBH0775482.1"/>
    <property type="molecule type" value="Genomic_DNA"/>
</dbReference>
<dbReference type="GO" id="GO:0009317">
    <property type="term" value="C:acetyl-CoA carboxylase complex"/>
    <property type="evidence" value="ECO:0007669"/>
    <property type="project" value="InterPro"/>
</dbReference>
<dbReference type="InterPro" id="IPR050709">
    <property type="entry name" value="Biotin_Carboxyl_Carrier/Decarb"/>
</dbReference>
<name>A0A931I5Y7_9NOCA</name>
<dbReference type="Gene3D" id="2.40.50.100">
    <property type="match status" value="1"/>
</dbReference>
<proteinExistence type="predicted"/>
<evidence type="ECO:0000313" key="11">
    <source>
        <dbReference type="EMBL" id="MBH0775482.1"/>
    </source>
</evidence>
<dbReference type="PROSITE" id="PS00188">
    <property type="entry name" value="BIOTIN"/>
    <property type="match status" value="1"/>
</dbReference>
<accession>A0A931I5Y7</accession>
<dbReference type="CDD" id="cd06850">
    <property type="entry name" value="biotinyl_domain"/>
    <property type="match status" value="1"/>
</dbReference>
<evidence type="ECO:0000313" key="12">
    <source>
        <dbReference type="Proteomes" id="UP000655751"/>
    </source>
</evidence>
<dbReference type="Proteomes" id="UP000655751">
    <property type="component" value="Unassembled WGS sequence"/>
</dbReference>
<comment type="function">
    <text evidence="9">This protein is a component of the acetyl coenzyme A carboxylase complex; first, biotin carboxylase catalyzes the carboxylation of the carrier protein and then the transcarboxylase transfers the carboxyl group to form malonyl-CoA.</text>
</comment>
<keyword evidence="4 9" id="KW-0276">Fatty acid metabolism</keyword>
<dbReference type="PANTHER" id="PTHR45266:SF3">
    <property type="entry name" value="OXALOACETATE DECARBOXYLASE ALPHA CHAIN"/>
    <property type="match status" value="1"/>
</dbReference>